<evidence type="ECO:0000256" key="1">
    <source>
        <dbReference type="ARBA" id="ARBA00009981"/>
    </source>
</evidence>
<accession>A0ABS7BSY3</accession>
<evidence type="ECO:0000313" key="2">
    <source>
        <dbReference type="EMBL" id="MBW6532688.1"/>
    </source>
</evidence>
<gene>
    <name evidence="2" type="ORF">KZ820_18250</name>
</gene>
<comment type="similarity">
    <text evidence="1">Belongs to the phD/YefM antitoxin family.</text>
</comment>
<reference evidence="2 3" key="1">
    <citation type="submission" date="2021-07" db="EMBL/GenBank/DDBJ databases">
        <title>Sphingomonas sp.</title>
        <authorList>
            <person name="Feng G."/>
            <person name="Li J."/>
            <person name="Pan M."/>
        </authorList>
    </citation>
    <scope>NUCLEOTIDE SEQUENCE [LARGE SCALE GENOMIC DNA]</scope>
    <source>
        <strain evidence="2 3">RRHST34</strain>
    </source>
</reference>
<name>A0ABS7BSY3_9SPHN</name>
<evidence type="ECO:0000313" key="3">
    <source>
        <dbReference type="Proteomes" id="UP000759103"/>
    </source>
</evidence>
<keyword evidence="3" id="KW-1185">Reference proteome</keyword>
<organism evidence="2 3">
    <name type="scientific">Sphingomonas citri</name>
    <dbReference type="NCBI Taxonomy" id="2862499"/>
    <lineage>
        <taxon>Bacteria</taxon>
        <taxon>Pseudomonadati</taxon>
        <taxon>Pseudomonadota</taxon>
        <taxon>Alphaproteobacteria</taxon>
        <taxon>Sphingomonadales</taxon>
        <taxon>Sphingomonadaceae</taxon>
        <taxon>Sphingomonas</taxon>
    </lineage>
</organism>
<dbReference type="InterPro" id="IPR036165">
    <property type="entry name" value="YefM-like_sf"/>
</dbReference>
<dbReference type="Gene3D" id="3.40.1620.10">
    <property type="entry name" value="YefM-like domain"/>
    <property type="match status" value="1"/>
</dbReference>
<dbReference type="Proteomes" id="UP000759103">
    <property type="component" value="Unassembled WGS sequence"/>
</dbReference>
<dbReference type="EMBL" id="JAHXZN010000009">
    <property type="protein sequence ID" value="MBW6532688.1"/>
    <property type="molecule type" value="Genomic_DNA"/>
</dbReference>
<dbReference type="RefSeq" id="WP_219750278.1">
    <property type="nucleotide sequence ID" value="NZ_JAHXZN010000009.1"/>
</dbReference>
<protein>
    <submittedName>
        <fullName evidence="2">Type II toxin-antitoxin system Phd/YefM family antitoxin</fullName>
    </submittedName>
</protein>
<comment type="caution">
    <text evidence="2">The sequence shown here is derived from an EMBL/GenBank/DDBJ whole genome shotgun (WGS) entry which is preliminary data.</text>
</comment>
<dbReference type="SUPFAM" id="SSF143120">
    <property type="entry name" value="YefM-like"/>
    <property type="match status" value="1"/>
</dbReference>
<proteinExistence type="inferred from homology"/>
<sequence length="85" mass="9449">MVQSATAGEVSKAFGRFSRQALVEPLTITNRGDEALVLMSMQEYTRLKSRDRVAMSLDEVTQEMRDAVAASKAPEESKAFNHELD</sequence>